<feature type="region of interest" description="Disordered" evidence="1">
    <location>
        <begin position="297"/>
        <end position="326"/>
    </location>
</feature>
<comment type="caution">
    <text evidence="2">The sequence shown here is derived from an EMBL/GenBank/DDBJ whole genome shotgun (WGS) entry which is preliminary data.</text>
</comment>
<name>A0A9P5ZB44_9AGAR</name>
<evidence type="ECO:0000256" key="1">
    <source>
        <dbReference type="SAM" id="MobiDB-lite"/>
    </source>
</evidence>
<evidence type="ECO:0000313" key="3">
    <source>
        <dbReference type="Proteomes" id="UP000807469"/>
    </source>
</evidence>
<evidence type="ECO:0000313" key="2">
    <source>
        <dbReference type="EMBL" id="KAF9484803.1"/>
    </source>
</evidence>
<evidence type="ECO:0008006" key="4">
    <source>
        <dbReference type="Google" id="ProtNLM"/>
    </source>
</evidence>
<keyword evidence="3" id="KW-1185">Reference proteome</keyword>
<organism evidence="2 3">
    <name type="scientific">Pholiota conissans</name>
    <dbReference type="NCBI Taxonomy" id="109636"/>
    <lineage>
        <taxon>Eukaryota</taxon>
        <taxon>Fungi</taxon>
        <taxon>Dikarya</taxon>
        <taxon>Basidiomycota</taxon>
        <taxon>Agaricomycotina</taxon>
        <taxon>Agaricomycetes</taxon>
        <taxon>Agaricomycetidae</taxon>
        <taxon>Agaricales</taxon>
        <taxon>Agaricineae</taxon>
        <taxon>Strophariaceae</taxon>
        <taxon>Pholiota</taxon>
    </lineage>
</organism>
<protein>
    <recommendedName>
        <fullName evidence="4">HNH nuclease domain-containing protein</fullName>
    </recommendedName>
</protein>
<dbReference type="EMBL" id="MU155140">
    <property type="protein sequence ID" value="KAF9484803.1"/>
    <property type="molecule type" value="Genomic_DNA"/>
</dbReference>
<reference evidence="2" key="1">
    <citation type="submission" date="2020-11" db="EMBL/GenBank/DDBJ databases">
        <authorList>
            <consortium name="DOE Joint Genome Institute"/>
            <person name="Ahrendt S."/>
            <person name="Riley R."/>
            <person name="Andreopoulos W."/>
            <person name="Labutti K."/>
            <person name="Pangilinan J."/>
            <person name="Ruiz-Duenas F.J."/>
            <person name="Barrasa J.M."/>
            <person name="Sanchez-Garcia M."/>
            <person name="Camarero S."/>
            <person name="Miyauchi S."/>
            <person name="Serrano A."/>
            <person name="Linde D."/>
            <person name="Babiker R."/>
            <person name="Drula E."/>
            <person name="Ayuso-Fernandez I."/>
            <person name="Pacheco R."/>
            <person name="Padilla G."/>
            <person name="Ferreira P."/>
            <person name="Barriuso J."/>
            <person name="Kellner H."/>
            <person name="Castanera R."/>
            <person name="Alfaro M."/>
            <person name="Ramirez L."/>
            <person name="Pisabarro A.G."/>
            <person name="Kuo A."/>
            <person name="Tritt A."/>
            <person name="Lipzen A."/>
            <person name="He G."/>
            <person name="Yan M."/>
            <person name="Ng V."/>
            <person name="Cullen D."/>
            <person name="Martin F."/>
            <person name="Rosso M.-N."/>
            <person name="Henrissat B."/>
            <person name="Hibbett D."/>
            <person name="Martinez A.T."/>
            <person name="Grigoriev I.V."/>
        </authorList>
    </citation>
    <scope>NUCLEOTIDE SEQUENCE</scope>
    <source>
        <strain evidence="2">CIRM-BRFM 674</strain>
    </source>
</reference>
<dbReference type="OrthoDB" id="3267100at2759"/>
<gene>
    <name evidence="2" type="ORF">BDN70DRAFT_928050</name>
</gene>
<proteinExistence type="predicted"/>
<accession>A0A9P5ZB44</accession>
<dbReference type="Proteomes" id="UP000807469">
    <property type="component" value="Unassembled WGS sequence"/>
</dbReference>
<feature type="region of interest" description="Disordered" evidence="1">
    <location>
        <begin position="348"/>
        <end position="373"/>
    </location>
</feature>
<sequence>MRSPPDPDNIRVVLNPKSSGNVYLDIPYAELRRLSLSPSRLLHYFCFIILGLEGTIHTEDERVIALEGNDDEEKEDQNVGLKPGYTYLYHTENPFTSALVDSEAAHKLTSLDSTSSQERGGEFRSRLVDRDGFGIFTGQIPDLCAGQHIIPHIKGDAWLNLIVQSRRHCDTEEISGGIDDPRNGFLDSGTLRKCLATRRVLIIKTPNNYLRPEDLPPAVPRPGIPPQCSFPTNCRFTLMWAFGNAVPYGLGFQMPADAAFVSPNADDLPSGLLLDCYNAGVISEKYLKGFEELSSHPFPRPPSIDRPPRPSDTAYRSKQDGGDADELCFDADDPCDVILRIWMMSGNAQKRHERKQRELRERINSWNSATENG</sequence>
<feature type="compositionally biased region" description="Polar residues" evidence="1">
    <location>
        <begin position="364"/>
        <end position="373"/>
    </location>
</feature>
<dbReference type="AlphaFoldDB" id="A0A9P5ZB44"/>